<protein>
    <submittedName>
        <fullName evidence="2">Unnamed protein product</fullName>
    </submittedName>
</protein>
<dbReference type="OrthoDB" id="114708at2759"/>
<dbReference type="InterPro" id="IPR016590">
    <property type="entry name" value="Rhamnogalacturonase_B"/>
</dbReference>
<comment type="caution">
    <text evidence="2">The sequence shown here is derived from an EMBL/GenBank/DDBJ whole genome shotgun (WGS) entry which is preliminary data.</text>
</comment>
<feature type="domain" description="Rhamnogalacturonan lyase" evidence="1">
    <location>
        <begin position="45"/>
        <end position="213"/>
    </location>
</feature>
<dbReference type="Gene3D" id="2.60.120.260">
    <property type="entry name" value="Galactose-binding domain-like"/>
    <property type="match status" value="1"/>
</dbReference>
<keyword evidence="3" id="KW-1185">Reference proteome</keyword>
<dbReference type="AlphaFoldDB" id="A0A9W6TMQ9"/>
<accession>A0A9W6TMQ9</accession>
<evidence type="ECO:0000313" key="3">
    <source>
        <dbReference type="Proteomes" id="UP001165121"/>
    </source>
</evidence>
<proteinExistence type="predicted"/>
<reference evidence="2" key="1">
    <citation type="submission" date="2023-04" db="EMBL/GenBank/DDBJ databases">
        <title>Phytophthora fragariaefolia NBRC 109709.</title>
        <authorList>
            <person name="Ichikawa N."/>
            <person name="Sato H."/>
            <person name="Tonouchi N."/>
        </authorList>
    </citation>
    <scope>NUCLEOTIDE SEQUENCE</scope>
    <source>
        <strain evidence="2">NBRC 109709</strain>
    </source>
</reference>
<dbReference type="Pfam" id="PF14683">
    <property type="entry name" value="CBM-like"/>
    <property type="match status" value="1"/>
</dbReference>
<organism evidence="2 3">
    <name type="scientific">Phytophthora fragariaefolia</name>
    <dbReference type="NCBI Taxonomy" id="1490495"/>
    <lineage>
        <taxon>Eukaryota</taxon>
        <taxon>Sar</taxon>
        <taxon>Stramenopiles</taxon>
        <taxon>Oomycota</taxon>
        <taxon>Peronosporomycetes</taxon>
        <taxon>Peronosporales</taxon>
        <taxon>Peronosporaceae</taxon>
        <taxon>Phytophthora</taxon>
    </lineage>
</organism>
<dbReference type="FunFam" id="2.60.120.260:FF:000102">
    <property type="entry name" value="Rhamnogalacturonate lyase A"/>
    <property type="match status" value="1"/>
</dbReference>
<dbReference type="InterPro" id="IPR008979">
    <property type="entry name" value="Galactose-bd-like_sf"/>
</dbReference>
<dbReference type="GO" id="GO:0016837">
    <property type="term" value="F:carbon-oxygen lyase activity, acting on polysaccharides"/>
    <property type="evidence" value="ECO:0007669"/>
    <property type="project" value="InterPro"/>
</dbReference>
<gene>
    <name evidence="2" type="ORF">Pfra01_000078800</name>
</gene>
<dbReference type="Proteomes" id="UP001165121">
    <property type="component" value="Unassembled WGS sequence"/>
</dbReference>
<dbReference type="InterPro" id="IPR029411">
    <property type="entry name" value="RG-lyase_III"/>
</dbReference>
<dbReference type="PANTHER" id="PTHR36574:SF1">
    <property type="entry name" value="RHAMNOGALACTURONATE LYASE-RELATED"/>
    <property type="match status" value="1"/>
</dbReference>
<name>A0A9W6TMQ9_9STRA</name>
<evidence type="ECO:0000259" key="1">
    <source>
        <dbReference type="Pfam" id="PF14683"/>
    </source>
</evidence>
<evidence type="ECO:0000313" key="2">
    <source>
        <dbReference type="EMBL" id="GMF16372.1"/>
    </source>
</evidence>
<dbReference type="GO" id="GO:0045490">
    <property type="term" value="P:pectin catabolic process"/>
    <property type="evidence" value="ECO:0007669"/>
    <property type="project" value="TreeGrafter"/>
</dbReference>
<dbReference type="SUPFAM" id="SSF49785">
    <property type="entry name" value="Galactose-binding domain-like"/>
    <property type="match status" value="1"/>
</dbReference>
<sequence>MIPSTYNATIYKKQLAVSSTSVKVSKGSATKQTLKVTFTIESSPIWRIGEWDGTPNGFLNAANIDSMHPSDSRLDTWAESFTFAPGTDDDSTFPLAMFRAVNDPITLSFTLSSAQAAEARTLKIGLTLAQSSGRCSVTVNSDWTAKVPATVAVSTRGITRGVTLGNYKLYEYTIPASALVTGTNKIEVSVASGSTDPSEEWLSASVVFDALELV</sequence>
<dbReference type="EMBL" id="BSXT01000061">
    <property type="protein sequence ID" value="GMF16372.1"/>
    <property type="molecule type" value="Genomic_DNA"/>
</dbReference>
<dbReference type="CDD" id="cd10317">
    <property type="entry name" value="RGL4_C"/>
    <property type="match status" value="1"/>
</dbReference>
<dbReference type="PANTHER" id="PTHR36574">
    <property type="entry name" value="RHAMNOGALACTURONATE LYASE-RELATED"/>
    <property type="match status" value="1"/>
</dbReference>